<keyword evidence="1" id="KW-0805">Transcription regulation</keyword>
<evidence type="ECO:0000256" key="1">
    <source>
        <dbReference type="ARBA" id="ARBA00023015"/>
    </source>
</evidence>
<dbReference type="Gene3D" id="1.10.10.10">
    <property type="entry name" value="Winged helix-like DNA-binding domain superfamily/Winged helix DNA-binding domain"/>
    <property type="match status" value="1"/>
</dbReference>
<dbReference type="GO" id="GO:0003700">
    <property type="term" value="F:DNA-binding transcription factor activity"/>
    <property type="evidence" value="ECO:0007669"/>
    <property type="project" value="InterPro"/>
</dbReference>
<dbReference type="EMBL" id="SMLB01000001">
    <property type="protein sequence ID" value="TDD73192.1"/>
    <property type="molecule type" value="Genomic_DNA"/>
</dbReference>
<dbReference type="InterPro" id="IPR008920">
    <property type="entry name" value="TF_FadR/GntR_C"/>
</dbReference>
<evidence type="ECO:0000256" key="2">
    <source>
        <dbReference type="ARBA" id="ARBA00023125"/>
    </source>
</evidence>
<dbReference type="PROSITE" id="PS50949">
    <property type="entry name" value="HTH_GNTR"/>
    <property type="match status" value="1"/>
</dbReference>
<dbReference type="InterPro" id="IPR036388">
    <property type="entry name" value="WH-like_DNA-bd_sf"/>
</dbReference>
<dbReference type="SUPFAM" id="SSF46785">
    <property type="entry name" value="Winged helix' DNA-binding domain"/>
    <property type="match status" value="1"/>
</dbReference>
<dbReference type="PANTHER" id="PTHR43537">
    <property type="entry name" value="TRANSCRIPTIONAL REGULATOR, GNTR FAMILY"/>
    <property type="match status" value="1"/>
</dbReference>
<dbReference type="SUPFAM" id="SSF48008">
    <property type="entry name" value="GntR ligand-binding domain-like"/>
    <property type="match status" value="1"/>
</dbReference>
<keyword evidence="2" id="KW-0238">DNA-binding</keyword>
<comment type="caution">
    <text evidence="5">The sequence shown here is derived from an EMBL/GenBank/DDBJ whole genome shotgun (WGS) entry which is preliminary data.</text>
</comment>
<organism evidence="5 6">
    <name type="scientific">Jiangella aurantiaca</name>
    <dbReference type="NCBI Taxonomy" id="2530373"/>
    <lineage>
        <taxon>Bacteria</taxon>
        <taxon>Bacillati</taxon>
        <taxon>Actinomycetota</taxon>
        <taxon>Actinomycetes</taxon>
        <taxon>Jiangellales</taxon>
        <taxon>Jiangellaceae</taxon>
        <taxon>Jiangella</taxon>
    </lineage>
</organism>
<keyword evidence="3" id="KW-0804">Transcription</keyword>
<proteinExistence type="predicted"/>
<accession>A0A4R5AS06</accession>
<protein>
    <submittedName>
        <fullName evidence="5">GntR family transcriptional regulator</fullName>
    </submittedName>
</protein>
<dbReference type="OrthoDB" id="3267569at2"/>
<evidence type="ECO:0000256" key="3">
    <source>
        <dbReference type="ARBA" id="ARBA00023163"/>
    </source>
</evidence>
<evidence type="ECO:0000259" key="4">
    <source>
        <dbReference type="PROSITE" id="PS50949"/>
    </source>
</evidence>
<feature type="domain" description="HTH gntR-type" evidence="4">
    <location>
        <begin position="1"/>
        <end position="53"/>
    </location>
</feature>
<dbReference type="InterPro" id="IPR036390">
    <property type="entry name" value="WH_DNA-bd_sf"/>
</dbReference>
<dbReference type="Pfam" id="PF00392">
    <property type="entry name" value="GntR"/>
    <property type="match status" value="1"/>
</dbReference>
<dbReference type="Pfam" id="PF07729">
    <property type="entry name" value="FCD"/>
    <property type="match status" value="1"/>
</dbReference>
<sequence length="92" mass="9869">MDHRIEPGAEVSIDGIARDFDVSPTPVREALARLESEGLVVKRPLRGYTAAPLFDAEGLRKLFEMRRILEPAAAGLAAGRMTPAAVAALVDD</sequence>
<keyword evidence="6" id="KW-1185">Reference proteome</keyword>
<dbReference type="Proteomes" id="UP000295217">
    <property type="component" value="Unassembled WGS sequence"/>
</dbReference>
<name>A0A4R5AS06_9ACTN</name>
<evidence type="ECO:0000313" key="5">
    <source>
        <dbReference type="EMBL" id="TDD73192.1"/>
    </source>
</evidence>
<dbReference type="GO" id="GO:0003677">
    <property type="term" value="F:DNA binding"/>
    <property type="evidence" value="ECO:0007669"/>
    <property type="project" value="UniProtKB-KW"/>
</dbReference>
<gene>
    <name evidence="5" type="ORF">E1262_01015</name>
</gene>
<evidence type="ECO:0000313" key="6">
    <source>
        <dbReference type="Proteomes" id="UP000295217"/>
    </source>
</evidence>
<dbReference type="Gene3D" id="1.20.120.530">
    <property type="entry name" value="GntR ligand-binding domain-like"/>
    <property type="match status" value="1"/>
</dbReference>
<dbReference type="AlphaFoldDB" id="A0A4R5AS06"/>
<reference evidence="5 6" key="1">
    <citation type="submission" date="2019-02" db="EMBL/GenBank/DDBJ databases">
        <title>Draft genome sequences of novel Actinobacteria.</title>
        <authorList>
            <person name="Sahin N."/>
            <person name="Ay H."/>
            <person name="Saygin H."/>
        </authorList>
    </citation>
    <scope>NUCLEOTIDE SEQUENCE [LARGE SCALE GENOMIC DNA]</scope>
    <source>
        <strain evidence="5 6">8K307</strain>
    </source>
</reference>
<dbReference type="InterPro" id="IPR000524">
    <property type="entry name" value="Tscrpt_reg_HTH_GntR"/>
</dbReference>
<dbReference type="InterPro" id="IPR011711">
    <property type="entry name" value="GntR_C"/>
</dbReference>
<dbReference type="PANTHER" id="PTHR43537:SF5">
    <property type="entry name" value="UXU OPERON TRANSCRIPTIONAL REGULATOR"/>
    <property type="match status" value="1"/>
</dbReference>